<sequence length="188" mass="21834">MRIAPLPLLLALPLVQCGHGVAERNARALDQIRTLRAELHATNRDAFDRFTNLQDYPEIRRAFGTESLDPGTPLGPHFQESLDQMLDLVLKKLAAEPDDAYFLNKAAKEVRRFGTWWRFQASLIQTRNDRLRDHFEKERDSYSTSGQERFRLGLEVLDEIVNVLREYERRVEACARRIEALDVKRGGW</sequence>
<gene>
    <name evidence="2" type="ORF">METEAL_12240</name>
</gene>
<evidence type="ECO:0000313" key="2">
    <source>
        <dbReference type="EMBL" id="BDU72050.1"/>
    </source>
</evidence>
<organism evidence="2 3">
    <name type="scientific">Mesoterricola silvestris</name>
    <dbReference type="NCBI Taxonomy" id="2927979"/>
    <lineage>
        <taxon>Bacteria</taxon>
        <taxon>Pseudomonadati</taxon>
        <taxon>Acidobacteriota</taxon>
        <taxon>Holophagae</taxon>
        <taxon>Holophagales</taxon>
        <taxon>Holophagaceae</taxon>
        <taxon>Mesoterricola</taxon>
    </lineage>
</organism>
<keyword evidence="1" id="KW-0175">Coiled coil</keyword>
<feature type="coiled-coil region" evidence="1">
    <location>
        <begin position="157"/>
        <end position="184"/>
    </location>
</feature>
<evidence type="ECO:0000256" key="1">
    <source>
        <dbReference type="SAM" id="Coils"/>
    </source>
</evidence>
<proteinExistence type="predicted"/>
<accession>A0AA48K8E7</accession>
<protein>
    <submittedName>
        <fullName evidence="2">Uncharacterized protein</fullName>
    </submittedName>
</protein>
<reference evidence="3" key="1">
    <citation type="journal article" date="2023" name="Int. J. Syst. Evol. Microbiol.">
        <title>Mesoterricola silvestris gen. nov., sp. nov., Mesoterricola sediminis sp. nov., Geothrix oryzae sp. nov., Geothrix edaphica sp. nov., Geothrix rubra sp. nov., and Geothrix limicola sp. nov., six novel members of Acidobacteriota isolated from soils.</title>
        <authorList>
            <person name="Itoh H."/>
            <person name="Sugisawa Y."/>
            <person name="Mise K."/>
            <person name="Xu Z."/>
            <person name="Kuniyasu M."/>
            <person name="Ushijima N."/>
            <person name="Kawano K."/>
            <person name="Kobayashi E."/>
            <person name="Shiratori Y."/>
            <person name="Masuda Y."/>
            <person name="Senoo K."/>
        </authorList>
    </citation>
    <scope>NUCLEOTIDE SEQUENCE [LARGE SCALE GENOMIC DNA]</scope>
    <source>
        <strain evidence="3">W79</strain>
    </source>
</reference>
<keyword evidence="3" id="KW-1185">Reference proteome</keyword>
<dbReference type="Proteomes" id="UP001238179">
    <property type="component" value="Chromosome"/>
</dbReference>
<name>A0AA48K8E7_9BACT</name>
<evidence type="ECO:0000313" key="3">
    <source>
        <dbReference type="Proteomes" id="UP001238179"/>
    </source>
</evidence>
<dbReference type="AlphaFoldDB" id="A0AA48K8E7"/>
<dbReference type="EMBL" id="AP027080">
    <property type="protein sequence ID" value="BDU72050.1"/>
    <property type="molecule type" value="Genomic_DNA"/>
</dbReference>
<dbReference type="KEGG" id="msil:METEAL_12240"/>
<dbReference type="RefSeq" id="WP_316414954.1">
    <property type="nucleotide sequence ID" value="NZ_AP027080.1"/>
</dbReference>